<protein>
    <submittedName>
        <fullName evidence="3">ATP adenylyltransferase</fullName>
    </submittedName>
</protein>
<keyword evidence="3" id="KW-0808">Transferase</keyword>
<dbReference type="SUPFAM" id="SSF54197">
    <property type="entry name" value="HIT-like"/>
    <property type="match status" value="1"/>
</dbReference>
<reference evidence="4" key="2">
    <citation type="submission" date="2020-12" db="EMBL/GenBank/DDBJ databases">
        <title>New Spironucleus salmonicida genome in near-complete chromosomes.</title>
        <authorList>
            <person name="Xu F."/>
            <person name="Kurt Z."/>
            <person name="Jimenez-Gonzalez A."/>
            <person name="Astvaldsson A."/>
            <person name="Andersson J.O."/>
            <person name="Svard S.G."/>
        </authorList>
    </citation>
    <scope>NUCLEOTIDE SEQUENCE</scope>
    <source>
        <strain evidence="4">ATCC 50377</strain>
    </source>
</reference>
<evidence type="ECO:0000313" key="4">
    <source>
        <dbReference type="EMBL" id="KAH0573379.1"/>
    </source>
</evidence>
<dbReference type="VEuPathDB" id="GiardiaDB:SS50377_25499"/>
<dbReference type="InterPro" id="IPR043171">
    <property type="entry name" value="Ap4A_phos1/2-like"/>
</dbReference>
<dbReference type="InterPro" id="IPR009163">
    <property type="entry name" value="Ap4A_phos1/2"/>
</dbReference>
<organism evidence="3">
    <name type="scientific">Spironucleus salmonicida</name>
    <dbReference type="NCBI Taxonomy" id="348837"/>
    <lineage>
        <taxon>Eukaryota</taxon>
        <taxon>Metamonada</taxon>
        <taxon>Diplomonadida</taxon>
        <taxon>Hexamitidae</taxon>
        <taxon>Hexamitinae</taxon>
        <taxon>Spironucleus</taxon>
    </lineage>
</organism>
<evidence type="ECO:0000259" key="1">
    <source>
        <dbReference type="Pfam" id="PF09830"/>
    </source>
</evidence>
<dbReference type="EMBL" id="AUWU02000005">
    <property type="protein sequence ID" value="KAH0573379.1"/>
    <property type="molecule type" value="Genomic_DNA"/>
</dbReference>
<evidence type="ECO:0000313" key="3">
    <source>
        <dbReference type="EMBL" id="EST45046.1"/>
    </source>
</evidence>
<name>V6LMV7_9EUKA</name>
<sequence>MTLPRNLDIIETKSLNYVENGISFEILIRTNQALKHKSTMQQYCADAFQDIKYFDTVVELKNKNYRLIFNKFNLVQRHYLLVSIDFCHQKEILTQLSFEALAEAIQITNFYAFYNGGQKSGSSQPRQHFQLVELDKIPIENLIINDKLRYLDDLQCFVETFPVCDSMSLYKAYINLIKKCRIQLSEPIISDDIAHNYFDVSKLPTYHQIYTQEEDQSTLTQLTIDDYSLIIANGYMIMFKRSQDNFINSISLTGQIFVQDEQSAQLLMQTGILNTFRTCIPTE</sequence>
<dbReference type="EMBL" id="KI546101">
    <property type="protein sequence ID" value="EST45046.1"/>
    <property type="molecule type" value="Genomic_DNA"/>
</dbReference>
<reference evidence="3 4" key="1">
    <citation type="journal article" date="2014" name="PLoS Genet.">
        <title>The Genome of Spironucleus salmonicida Highlights a Fish Pathogen Adapted to Fluctuating Environments.</title>
        <authorList>
            <person name="Xu F."/>
            <person name="Jerlstrom-Hultqvist J."/>
            <person name="Einarsson E."/>
            <person name="Astvaldsson A."/>
            <person name="Svard S.G."/>
            <person name="Andersson J.O."/>
        </authorList>
    </citation>
    <scope>NUCLEOTIDE SEQUENCE</scope>
    <source>
        <strain evidence="4">ATCC 50377</strain>
    </source>
</reference>
<dbReference type="Gene3D" id="3.30.428.70">
    <property type="match status" value="1"/>
</dbReference>
<dbReference type="InterPro" id="IPR036265">
    <property type="entry name" value="HIT-like_sf"/>
</dbReference>
<dbReference type="Proteomes" id="UP000018208">
    <property type="component" value="Unassembled WGS sequence"/>
</dbReference>
<evidence type="ECO:0000313" key="5">
    <source>
        <dbReference type="Proteomes" id="UP000018208"/>
    </source>
</evidence>
<dbReference type="PANTHER" id="PTHR38420">
    <property type="entry name" value="AP-4-A PHOSPHORYLASE II"/>
    <property type="match status" value="1"/>
</dbReference>
<dbReference type="GO" id="GO:0003877">
    <property type="term" value="F:ATP:ADP adenylyltransferase activity"/>
    <property type="evidence" value="ECO:0007669"/>
    <property type="project" value="InterPro"/>
</dbReference>
<dbReference type="GO" id="GO:0005524">
    <property type="term" value="F:ATP binding"/>
    <property type="evidence" value="ECO:0007669"/>
    <property type="project" value="InterPro"/>
</dbReference>
<proteinExistence type="predicted"/>
<feature type="domain" description="ATP adenylyltransferase C-terminal" evidence="1">
    <location>
        <begin position="168"/>
        <end position="279"/>
    </location>
</feature>
<dbReference type="InterPro" id="IPR019200">
    <property type="entry name" value="ATP_adenylylTrfase_C"/>
</dbReference>
<keyword evidence="3" id="KW-0548">Nucleotidyltransferase</keyword>
<evidence type="ECO:0000259" key="2">
    <source>
        <dbReference type="Pfam" id="PF19327"/>
    </source>
</evidence>
<dbReference type="InterPro" id="IPR045759">
    <property type="entry name" value="Ap4A_phos1/2_N"/>
</dbReference>
<dbReference type="GO" id="GO:0009117">
    <property type="term" value="P:nucleotide metabolic process"/>
    <property type="evidence" value="ECO:0007669"/>
    <property type="project" value="InterPro"/>
</dbReference>
<dbReference type="AlphaFoldDB" id="V6LMV7"/>
<dbReference type="Pfam" id="PF19327">
    <property type="entry name" value="Ap4A_phos_N"/>
    <property type="match status" value="1"/>
</dbReference>
<dbReference type="PANTHER" id="PTHR38420:SF1">
    <property type="entry name" value="PUTATIVE (AFU_ORTHOLOGUE AFUA_5G14690)-RELATED"/>
    <property type="match status" value="1"/>
</dbReference>
<feature type="domain" description="Ap4A phosphorylase 1/2 N-terminal" evidence="2">
    <location>
        <begin position="7"/>
        <end position="143"/>
    </location>
</feature>
<gene>
    <name evidence="3" type="ORF">SS50377_15065</name>
    <name evidence="4" type="ORF">SS50377_25499</name>
</gene>
<accession>V6LMV7</accession>
<dbReference type="Pfam" id="PF09830">
    <property type="entry name" value="ATP_transf"/>
    <property type="match status" value="1"/>
</dbReference>
<dbReference type="OrthoDB" id="10267950at2759"/>
<keyword evidence="5" id="KW-1185">Reference proteome</keyword>